<dbReference type="SUPFAM" id="SSF56784">
    <property type="entry name" value="HAD-like"/>
    <property type="match status" value="1"/>
</dbReference>
<proteinExistence type="predicted"/>
<dbReference type="AlphaFoldDB" id="A0A5B9WF91"/>
<keyword evidence="3" id="KW-1185">Reference proteome</keyword>
<dbReference type="KEGG" id="agv:OJF2_75140"/>
<dbReference type="Proteomes" id="UP000324233">
    <property type="component" value="Chromosome"/>
</dbReference>
<accession>A0A5B9WF91</accession>
<keyword evidence="2" id="KW-0378">Hydrolase</keyword>
<feature type="signal peptide" evidence="1">
    <location>
        <begin position="1"/>
        <end position="25"/>
    </location>
</feature>
<evidence type="ECO:0000313" key="2">
    <source>
        <dbReference type="EMBL" id="QEH38904.1"/>
    </source>
</evidence>
<evidence type="ECO:0000313" key="3">
    <source>
        <dbReference type="Proteomes" id="UP000324233"/>
    </source>
</evidence>
<reference evidence="2 3" key="1">
    <citation type="submission" date="2019-08" db="EMBL/GenBank/DDBJ databases">
        <title>Deep-cultivation of Planctomycetes and their phenomic and genomic characterization uncovers novel biology.</title>
        <authorList>
            <person name="Wiegand S."/>
            <person name="Jogler M."/>
            <person name="Boedeker C."/>
            <person name="Pinto D."/>
            <person name="Vollmers J."/>
            <person name="Rivas-Marin E."/>
            <person name="Kohn T."/>
            <person name="Peeters S.H."/>
            <person name="Heuer A."/>
            <person name="Rast P."/>
            <person name="Oberbeckmann S."/>
            <person name="Bunk B."/>
            <person name="Jeske O."/>
            <person name="Meyerdierks A."/>
            <person name="Storesund J.E."/>
            <person name="Kallscheuer N."/>
            <person name="Luecker S."/>
            <person name="Lage O.M."/>
            <person name="Pohl T."/>
            <person name="Merkel B.J."/>
            <person name="Hornburger P."/>
            <person name="Mueller R.-W."/>
            <person name="Bruemmer F."/>
            <person name="Labrenz M."/>
            <person name="Spormann A.M."/>
            <person name="Op den Camp H."/>
            <person name="Overmann J."/>
            <person name="Amann R."/>
            <person name="Jetten M.S.M."/>
            <person name="Mascher T."/>
            <person name="Medema M.H."/>
            <person name="Devos D.P."/>
            <person name="Kaster A.-K."/>
            <person name="Ovreas L."/>
            <person name="Rohde M."/>
            <person name="Galperin M.Y."/>
            <person name="Jogler C."/>
        </authorList>
    </citation>
    <scope>NUCLEOTIDE SEQUENCE [LARGE SCALE GENOMIC DNA]</scope>
    <source>
        <strain evidence="2 3">OJF2</strain>
    </source>
</reference>
<dbReference type="InterPro" id="IPR023214">
    <property type="entry name" value="HAD_sf"/>
</dbReference>
<dbReference type="InterPro" id="IPR036412">
    <property type="entry name" value="HAD-like_sf"/>
</dbReference>
<dbReference type="EMBL" id="CP042997">
    <property type="protein sequence ID" value="QEH38904.1"/>
    <property type="molecule type" value="Genomic_DNA"/>
</dbReference>
<sequence precursor="true">MRIGFRPSVRLAALLVAFGMNAALAADDPLPSWKDGASRKAILAFVAAVTEPGSPDFVAVPGRIAVFDNDGTLWCEQPMYPQAVFIRDRLRAMAPGHPEWKREQPFKALLEDDRAAVAGIAEKGLVDIVTATHAGMTSEEFSALVRDWIATARHPRFRRPYTRCVYQPMLELLAYLRAHGFETFLVSGGGAEFMRVWAEPAYGIPPDRVVGSTVRTRYELRGDTPVLMRLPEVDFVDDHAGKPVGIGRAIGRRPLAAFGNSDGDYEMLRYVTAGPGRRLGLIVHHTDADREYAYDRDSLVGRLARALDEAPARGWTVVDMRRDWKVIFPAEE</sequence>
<dbReference type="GO" id="GO:0016787">
    <property type="term" value="F:hydrolase activity"/>
    <property type="evidence" value="ECO:0007669"/>
    <property type="project" value="UniProtKB-KW"/>
</dbReference>
<feature type="chain" id="PRO_5022945429" evidence="1">
    <location>
        <begin position="26"/>
        <end position="332"/>
    </location>
</feature>
<organism evidence="2 3">
    <name type="scientific">Aquisphaera giovannonii</name>
    <dbReference type="NCBI Taxonomy" id="406548"/>
    <lineage>
        <taxon>Bacteria</taxon>
        <taxon>Pseudomonadati</taxon>
        <taxon>Planctomycetota</taxon>
        <taxon>Planctomycetia</taxon>
        <taxon>Isosphaerales</taxon>
        <taxon>Isosphaeraceae</taxon>
        <taxon>Aquisphaera</taxon>
    </lineage>
</organism>
<dbReference type="OrthoDB" id="9799365at2"/>
<keyword evidence="1" id="KW-0732">Signal</keyword>
<dbReference type="Gene3D" id="3.40.50.1000">
    <property type="entry name" value="HAD superfamily/HAD-like"/>
    <property type="match status" value="1"/>
</dbReference>
<protein>
    <submittedName>
        <fullName evidence="2">Haloacid dehalogenase-like hydrolase</fullName>
    </submittedName>
</protein>
<dbReference type="RefSeq" id="WP_148598288.1">
    <property type="nucleotide sequence ID" value="NZ_CP042997.1"/>
</dbReference>
<gene>
    <name evidence="2" type="ORF">OJF2_75140</name>
</gene>
<name>A0A5B9WF91_9BACT</name>
<dbReference type="Pfam" id="PF12710">
    <property type="entry name" value="HAD"/>
    <property type="match status" value="1"/>
</dbReference>
<evidence type="ECO:0000256" key="1">
    <source>
        <dbReference type="SAM" id="SignalP"/>
    </source>
</evidence>